<protein>
    <submittedName>
        <fullName evidence="2">Uncharacterized protein</fullName>
    </submittedName>
</protein>
<evidence type="ECO:0000256" key="1">
    <source>
        <dbReference type="SAM" id="Phobius"/>
    </source>
</evidence>
<dbReference type="RefSeq" id="WP_189158407.1">
    <property type="nucleotide sequence ID" value="NZ_BMNC01000011.1"/>
</dbReference>
<accession>A0ABQ2IJW8</accession>
<keyword evidence="3" id="KW-1185">Reference proteome</keyword>
<evidence type="ECO:0000313" key="3">
    <source>
        <dbReference type="Proteomes" id="UP000597656"/>
    </source>
</evidence>
<organism evidence="2 3">
    <name type="scientific">Lentzea pudingi</name>
    <dbReference type="NCBI Taxonomy" id="1789439"/>
    <lineage>
        <taxon>Bacteria</taxon>
        <taxon>Bacillati</taxon>
        <taxon>Actinomycetota</taxon>
        <taxon>Actinomycetes</taxon>
        <taxon>Pseudonocardiales</taxon>
        <taxon>Pseudonocardiaceae</taxon>
        <taxon>Lentzea</taxon>
    </lineage>
</organism>
<dbReference type="Proteomes" id="UP000597656">
    <property type="component" value="Unassembled WGS sequence"/>
</dbReference>
<keyword evidence="1" id="KW-1133">Transmembrane helix</keyword>
<keyword evidence="1" id="KW-0472">Membrane</keyword>
<proteinExistence type="predicted"/>
<gene>
    <name evidence="2" type="ORF">GCM10011609_62120</name>
</gene>
<keyword evidence="1" id="KW-0812">Transmembrane</keyword>
<name>A0ABQ2IJW8_9PSEU</name>
<feature type="transmembrane region" description="Helical" evidence="1">
    <location>
        <begin position="33"/>
        <end position="54"/>
    </location>
</feature>
<dbReference type="EMBL" id="BMNC01000011">
    <property type="protein sequence ID" value="GGN13248.1"/>
    <property type="molecule type" value="Genomic_DNA"/>
</dbReference>
<evidence type="ECO:0000313" key="2">
    <source>
        <dbReference type="EMBL" id="GGN13248.1"/>
    </source>
</evidence>
<comment type="caution">
    <text evidence="2">The sequence shown here is derived from an EMBL/GenBank/DDBJ whole genome shotgun (WGS) entry which is preliminary data.</text>
</comment>
<sequence>MIKPDIPQMDPLRLQVRKHALLNEISSKPSRRWWRFAVPATALVAAVAAALVLWTPTTPDAYASWTAEPRAPGDVEPVLAKCRERLDWHDEHGKEENLPDWPSAPREVSVVDQRGSMTLVLFTGPEATMECVHTPDGVGMTGGGTSKGLEPLGDKLFRSYGASMHSERDGSRPMRILTGQVDPRVGKAVLDTRDGLKVTATIGKGWLLAWWPSKEDATSVTLYDKAGTVLGTEPLPTR</sequence>
<reference evidence="3" key="1">
    <citation type="journal article" date="2019" name="Int. J. Syst. Evol. Microbiol.">
        <title>The Global Catalogue of Microorganisms (GCM) 10K type strain sequencing project: providing services to taxonomists for standard genome sequencing and annotation.</title>
        <authorList>
            <consortium name="The Broad Institute Genomics Platform"/>
            <consortium name="The Broad Institute Genome Sequencing Center for Infectious Disease"/>
            <person name="Wu L."/>
            <person name="Ma J."/>
        </authorList>
    </citation>
    <scope>NUCLEOTIDE SEQUENCE [LARGE SCALE GENOMIC DNA]</scope>
    <source>
        <strain evidence="3">CGMCC 4.7319</strain>
    </source>
</reference>